<dbReference type="OrthoDB" id="29105at2759"/>
<comment type="function">
    <text evidence="8">Subunit of the oligosaccharyl transferase (OST) complex that catalyzes the initial transfer of a defined glycan (Glc(3)Man(9)GlcNAc(2) in eukaryotes) from the lipid carrier dolichol-pyrophosphate to an asparagine residue within an Asn-X-Ser/Thr consensus motif in nascent polypeptide chains, the first step in protein N-glycosylation. N-glycosylation occurs cotranslationally and the complex associates with the Sec61 complex at the channel-forming translocon complex that mediates protein translocation across the endoplasmic reticulum (ER).</text>
</comment>
<dbReference type="Pfam" id="PF03345">
    <property type="entry name" value="OST48_N"/>
    <property type="match status" value="1"/>
</dbReference>
<comment type="subcellular location">
    <subcellularLocation>
        <location evidence="8">Endoplasmic reticulum membrane</location>
        <topology evidence="8">Single-pass type I membrane protein</topology>
    </subcellularLocation>
    <subcellularLocation>
        <location evidence="1">Membrane</location>
        <topology evidence="1">Single-pass type I membrane protein</topology>
    </subcellularLocation>
</comment>
<evidence type="ECO:0000313" key="11">
    <source>
        <dbReference type="EMBL" id="KIJ63320.1"/>
    </source>
</evidence>
<organism evidence="11 12">
    <name type="scientific">Hydnomerulius pinastri MD-312</name>
    <dbReference type="NCBI Taxonomy" id="994086"/>
    <lineage>
        <taxon>Eukaryota</taxon>
        <taxon>Fungi</taxon>
        <taxon>Dikarya</taxon>
        <taxon>Basidiomycota</taxon>
        <taxon>Agaricomycotina</taxon>
        <taxon>Agaricomycetes</taxon>
        <taxon>Agaricomycetidae</taxon>
        <taxon>Boletales</taxon>
        <taxon>Boletales incertae sedis</taxon>
        <taxon>Leucogyrophana</taxon>
    </lineage>
</organism>
<name>A0A0C9VYB3_9AGAM</name>
<evidence type="ECO:0000256" key="2">
    <source>
        <dbReference type="ARBA" id="ARBA00004922"/>
    </source>
</evidence>
<dbReference type="InterPro" id="IPR055457">
    <property type="entry name" value="OST48_N"/>
</dbReference>
<evidence type="ECO:0000256" key="4">
    <source>
        <dbReference type="ARBA" id="ARBA00022692"/>
    </source>
</evidence>
<dbReference type="InterPro" id="IPR055459">
    <property type="entry name" value="OST48_MD"/>
</dbReference>
<evidence type="ECO:0000259" key="9">
    <source>
        <dbReference type="Pfam" id="PF03345"/>
    </source>
</evidence>
<keyword evidence="4 8" id="KW-0812">Transmembrane</keyword>
<dbReference type="Proteomes" id="UP000053820">
    <property type="component" value="Unassembled WGS sequence"/>
</dbReference>
<evidence type="ECO:0000313" key="12">
    <source>
        <dbReference type="Proteomes" id="UP000053820"/>
    </source>
</evidence>
<evidence type="ECO:0000259" key="10">
    <source>
        <dbReference type="Pfam" id="PF23358"/>
    </source>
</evidence>
<dbReference type="GO" id="GO:0008250">
    <property type="term" value="C:oligosaccharyltransferase complex"/>
    <property type="evidence" value="ECO:0007669"/>
    <property type="project" value="TreeGrafter"/>
</dbReference>
<keyword evidence="6 8" id="KW-1133">Transmembrane helix</keyword>
<dbReference type="Pfam" id="PF23358">
    <property type="entry name" value="OST48_MD"/>
    <property type="match status" value="1"/>
</dbReference>
<feature type="transmembrane region" description="Helical" evidence="8">
    <location>
        <begin position="407"/>
        <end position="430"/>
    </location>
</feature>
<evidence type="ECO:0000256" key="6">
    <source>
        <dbReference type="ARBA" id="ARBA00022989"/>
    </source>
</evidence>
<evidence type="ECO:0000256" key="8">
    <source>
        <dbReference type="RuleBase" id="RU361142"/>
    </source>
</evidence>
<dbReference type="AlphaFoldDB" id="A0A0C9VYB3"/>
<reference evidence="11 12" key="1">
    <citation type="submission" date="2014-04" db="EMBL/GenBank/DDBJ databases">
        <title>Evolutionary Origins and Diversification of the Mycorrhizal Mutualists.</title>
        <authorList>
            <consortium name="DOE Joint Genome Institute"/>
            <consortium name="Mycorrhizal Genomics Consortium"/>
            <person name="Kohler A."/>
            <person name="Kuo A."/>
            <person name="Nagy L.G."/>
            <person name="Floudas D."/>
            <person name="Copeland A."/>
            <person name="Barry K.W."/>
            <person name="Cichocki N."/>
            <person name="Veneault-Fourrey C."/>
            <person name="LaButti K."/>
            <person name="Lindquist E.A."/>
            <person name="Lipzen A."/>
            <person name="Lundell T."/>
            <person name="Morin E."/>
            <person name="Murat C."/>
            <person name="Riley R."/>
            <person name="Ohm R."/>
            <person name="Sun H."/>
            <person name="Tunlid A."/>
            <person name="Henrissat B."/>
            <person name="Grigoriev I.V."/>
            <person name="Hibbett D.S."/>
            <person name="Martin F."/>
        </authorList>
    </citation>
    <scope>NUCLEOTIDE SEQUENCE [LARGE SCALE GENOMIC DNA]</scope>
    <source>
        <strain evidence="11 12">MD-312</strain>
    </source>
</reference>
<keyword evidence="12" id="KW-1185">Reference proteome</keyword>
<dbReference type="GO" id="GO:0018279">
    <property type="term" value="P:protein N-linked glycosylation via asparagine"/>
    <property type="evidence" value="ECO:0007669"/>
    <property type="project" value="UniProtKB-UniRule"/>
</dbReference>
<dbReference type="HOGENOM" id="CLU_031804_1_1_1"/>
<dbReference type="PANTHER" id="PTHR10830:SF0">
    <property type="entry name" value="DOLICHYL-DIPHOSPHOOLIGOSACCHARIDE--PROTEIN GLYCOSYLTRANSFERASE 48 KDA SUBUNIT"/>
    <property type="match status" value="1"/>
</dbReference>
<feature type="domain" description="OST48 middle" evidence="10">
    <location>
        <begin position="288"/>
        <end position="429"/>
    </location>
</feature>
<dbReference type="UniPathway" id="UPA00378"/>
<proteinExistence type="inferred from homology"/>
<feature type="chain" id="PRO_5005111937" description="Dolichyl-diphosphooligosaccharide--protein glycosyltransferase subunit WBP1" evidence="8">
    <location>
        <begin position="21"/>
        <end position="445"/>
    </location>
</feature>
<dbReference type="EMBL" id="KN839851">
    <property type="protein sequence ID" value="KIJ63320.1"/>
    <property type="molecule type" value="Genomic_DNA"/>
</dbReference>
<evidence type="ECO:0000256" key="5">
    <source>
        <dbReference type="ARBA" id="ARBA00022824"/>
    </source>
</evidence>
<feature type="signal peptide" evidence="8">
    <location>
        <begin position="1"/>
        <end position="20"/>
    </location>
</feature>
<gene>
    <name evidence="11" type="ORF">HYDPIDRAFT_92606</name>
</gene>
<keyword evidence="8" id="KW-0732">Signal</keyword>
<evidence type="ECO:0000256" key="7">
    <source>
        <dbReference type="ARBA" id="ARBA00023136"/>
    </source>
</evidence>
<comment type="subunit">
    <text evidence="8">Component of the oligosaccharyltransferase (OST) complex.</text>
</comment>
<protein>
    <recommendedName>
        <fullName evidence="8">Dolichyl-diphosphooligosaccharide--protein glycosyltransferase subunit WBP1</fullName>
        <shortName evidence="8">Oligosaccharyl transferase subunit WBP1</shortName>
    </recommendedName>
</protein>
<comment type="similarity">
    <text evidence="3 8">Belongs to the DDOST 48 kDa subunit family.</text>
</comment>
<dbReference type="InterPro" id="IPR005013">
    <property type="entry name" value="DDOST_48_kDa_subunit"/>
</dbReference>
<keyword evidence="5 8" id="KW-0256">Endoplasmic reticulum</keyword>
<comment type="pathway">
    <text evidence="2 8">Protein modification; protein glycosylation.</text>
</comment>
<dbReference type="PANTHER" id="PTHR10830">
    <property type="entry name" value="DOLICHYL-DIPHOSPHOOLIGOSACCHARIDE--PROTEIN GLYCOSYLTRANSFERASE 48 KDA SUBUNIT"/>
    <property type="match status" value="1"/>
</dbReference>
<evidence type="ECO:0000256" key="1">
    <source>
        <dbReference type="ARBA" id="ARBA00004479"/>
    </source>
</evidence>
<accession>A0A0C9VYB3</accession>
<sequence length="445" mass="48312">MRIFGSALVSLLVLAGKVLAKSSSGDSVLVLLDPSLDKADYSIFFSGLEKRGYDLTFRAPKDTSPVISEYDVPNYSHVILFTPDTKTYASDITPQSLVGLLSENTNLLIALSPKQTPLTSLATEFSLIPPPPGTPLVSHHPKRPEPATVIPVPVSSSPILTAGTPPVWFSGAPHALGNSPYLVPILRAPAESFAADSTEDSGADAIIEAADKGGEGLWAGSQMSLVTGFQTTKNSRVVFAGGVELFSDEYARKELPSGTPSGNAQFARDIAAWVLQETLTLRIDSTEHHRVNETLAPEMYTINDQIVYTAHISSYDRRTSTWKPYSGITDMQLEFTMLDPHVRIALPPVAGEPGKYEVQFRAPDRHGVFKFVVGWRRNGYSFLHTSTTVPVVPPRHDEYPRFLSAAWPYYAGAISTSAGFFLFAALWLAGDVKGEKKNLKGAKSE</sequence>
<keyword evidence="7 8" id="KW-0472">Membrane</keyword>
<evidence type="ECO:0000256" key="3">
    <source>
        <dbReference type="ARBA" id="ARBA00008743"/>
    </source>
</evidence>
<feature type="domain" description="OST48 N-terminal" evidence="9">
    <location>
        <begin position="28"/>
        <end position="274"/>
    </location>
</feature>